<evidence type="ECO:0000313" key="1">
    <source>
        <dbReference type="EMBL" id="QHS90578.1"/>
    </source>
</evidence>
<accession>A0A6C0BGQ2</accession>
<organism evidence="1">
    <name type="scientific">viral metagenome</name>
    <dbReference type="NCBI Taxonomy" id="1070528"/>
    <lineage>
        <taxon>unclassified sequences</taxon>
        <taxon>metagenomes</taxon>
        <taxon>organismal metagenomes</taxon>
    </lineage>
</organism>
<protein>
    <submittedName>
        <fullName evidence="1">Uncharacterized protein</fullName>
    </submittedName>
</protein>
<sequence>MFLYITTFVLLLVMLYIVAYQECFVDTPLLVLRTERSSLDIIVTSKQKTNMKSLDNIDIEHHIIVNPKEKEKRCNDCNAIVINFFTLLKAKSLYKLLGVMPTENTLIFIKRLNNIKDETLYDVLKDSKKIVGYTSKDHEFLIRAISIAMGVSQPNLRMIDYPFSDNDIYCMFYFQELEYDKLNFPNNINPYVLDLGMVDVDMLRSMLPYCEVKNKDFHKLIDKYMDRYSIKTCITIKNVIAGDKEFDEQKYAPVITLLRNHLNDSIQINFFSQFATKSTVIEGFVNDNIYINPSINVHGFYEADKKLLTIFSETIDGIKLQQLDKIKLTNQQRDEENGEYTVKQVSSKYSILEKDPTETTKDDLNKYVCVGDPDKRTKQHCESVEKNVWDRPCVRNEECPFYQRNKNYPNYRGGCIDGLCEMPSGVKRKGFRYYDENTPPLCYSCPLNNPHCCKSQTKPDYVFSLDSFERQNSMGDRAWFWVPA</sequence>
<dbReference type="AlphaFoldDB" id="A0A6C0BGQ2"/>
<name>A0A6C0BGQ2_9ZZZZ</name>
<proteinExistence type="predicted"/>
<reference evidence="1" key="1">
    <citation type="journal article" date="2020" name="Nature">
        <title>Giant virus diversity and host interactions through global metagenomics.</title>
        <authorList>
            <person name="Schulz F."/>
            <person name="Roux S."/>
            <person name="Paez-Espino D."/>
            <person name="Jungbluth S."/>
            <person name="Walsh D.A."/>
            <person name="Denef V.J."/>
            <person name="McMahon K.D."/>
            <person name="Konstantinidis K.T."/>
            <person name="Eloe-Fadrosh E.A."/>
            <person name="Kyrpides N.C."/>
            <person name="Woyke T."/>
        </authorList>
    </citation>
    <scope>NUCLEOTIDE SEQUENCE</scope>
    <source>
        <strain evidence="1">GVMAG-M-3300010354-11</strain>
    </source>
</reference>
<dbReference type="EMBL" id="MN739140">
    <property type="protein sequence ID" value="QHS90578.1"/>
    <property type="molecule type" value="Genomic_DNA"/>
</dbReference>